<keyword evidence="3" id="KW-1185">Reference proteome</keyword>
<evidence type="ECO:0000259" key="1">
    <source>
        <dbReference type="Pfam" id="PF14291"/>
    </source>
</evidence>
<proteinExistence type="predicted"/>
<dbReference type="InterPro" id="IPR055298">
    <property type="entry name" value="AtLOH3-like"/>
</dbReference>
<sequence length="109" mass="12324">MAVVLRFVDSKGFVVERLIGIVHVKETNVITLKKALENLLLGFGFCIAQIRGQGYDRANNMKDVNSFFAEVTRIGNLIRFSNKRSALLRKQQVAHFEDLVKIDMVEIGT</sequence>
<dbReference type="Proteomes" id="UP001454036">
    <property type="component" value="Unassembled WGS sequence"/>
</dbReference>
<dbReference type="InterPro" id="IPR025398">
    <property type="entry name" value="DUF4371"/>
</dbReference>
<dbReference type="Pfam" id="PF14291">
    <property type="entry name" value="DUF4371"/>
    <property type="match status" value="1"/>
</dbReference>
<evidence type="ECO:0000313" key="3">
    <source>
        <dbReference type="Proteomes" id="UP001454036"/>
    </source>
</evidence>
<evidence type="ECO:0000313" key="2">
    <source>
        <dbReference type="EMBL" id="GAA0167831.1"/>
    </source>
</evidence>
<dbReference type="AlphaFoldDB" id="A0AAV3QX17"/>
<reference evidence="2 3" key="1">
    <citation type="submission" date="2024-01" db="EMBL/GenBank/DDBJ databases">
        <title>The complete chloroplast genome sequence of Lithospermum erythrorhizon: insights into the phylogenetic relationship among Boraginaceae species and the maternal lineages of purple gromwells.</title>
        <authorList>
            <person name="Okada T."/>
            <person name="Watanabe K."/>
        </authorList>
    </citation>
    <scope>NUCLEOTIDE SEQUENCE [LARGE SCALE GENOMIC DNA]</scope>
</reference>
<protein>
    <recommendedName>
        <fullName evidence="1">DUF4371 domain-containing protein</fullName>
    </recommendedName>
</protein>
<dbReference type="EMBL" id="BAABME010006245">
    <property type="protein sequence ID" value="GAA0167831.1"/>
    <property type="molecule type" value="Genomic_DNA"/>
</dbReference>
<dbReference type="PANTHER" id="PTHR11697:SF230">
    <property type="entry name" value="ZINC FINGER, MYM DOMAIN CONTAINING 1"/>
    <property type="match status" value="1"/>
</dbReference>
<feature type="domain" description="DUF4371" evidence="1">
    <location>
        <begin position="1"/>
        <end position="63"/>
    </location>
</feature>
<organism evidence="2 3">
    <name type="scientific">Lithospermum erythrorhizon</name>
    <name type="common">Purple gromwell</name>
    <name type="synonym">Lithospermum officinale var. erythrorhizon</name>
    <dbReference type="NCBI Taxonomy" id="34254"/>
    <lineage>
        <taxon>Eukaryota</taxon>
        <taxon>Viridiplantae</taxon>
        <taxon>Streptophyta</taxon>
        <taxon>Embryophyta</taxon>
        <taxon>Tracheophyta</taxon>
        <taxon>Spermatophyta</taxon>
        <taxon>Magnoliopsida</taxon>
        <taxon>eudicotyledons</taxon>
        <taxon>Gunneridae</taxon>
        <taxon>Pentapetalae</taxon>
        <taxon>asterids</taxon>
        <taxon>lamiids</taxon>
        <taxon>Boraginales</taxon>
        <taxon>Boraginaceae</taxon>
        <taxon>Boraginoideae</taxon>
        <taxon>Lithospermeae</taxon>
        <taxon>Lithospermum</taxon>
    </lineage>
</organism>
<accession>A0AAV3QX17</accession>
<name>A0AAV3QX17_LITER</name>
<comment type="caution">
    <text evidence="2">The sequence shown here is derived from an EMBL/GenBank/DDBJ whole genome shotgun (WGS) entry which is preliminary data.</text>
</comment>
<gene>
    <name evidence="2" type="ORF">LIER_22676</name>
</gene>
<dbReference type="PANTHER" id="PTHR11697">
    <property type="entry name" value="GENERAL TRANSCRIPTION FACTOR 2-RELATED ZINC FINGER PROTEIN"/>
    <property type="match status" value="1"/>
</dbReference>